<evidence type="ECO:0000256" key="5">
    <source>
        <dbReference type="ARBA" id="ARBA00023186"/>
    </source>
</evidence>
<dbReference type="eggNOG" id="ENOG502QXIA">
    <property type="taxonomic scope" value="Eukaryota"/>
</dbReference>
<dbReference type="Pfam" id="PF07542">
    <property type="entry name" value="ATP12"/>
    <property type="match status" value="1"/>
</dbReference>
<keyword evidence="5" id="KW-0143">Chaperone</keyword>
<reference evidence="6 7" key="1">
    <citation type="journal article" date="2012" name="MBio">
        <title>Comparative genome analysis of three eukaryotic parasites with differing abilities to transform leukocytes reveals key mediators of Theileria-induced leukocyte transformation.</title>
        <authorList>
            <person name="Hayashida K."/>
            <person name="Hara Y."/>
            <person name="Abe T."/>
            <person name="Yamasaki C."/>
            <person name="Toyoda A."/>
            <person name="Kosuge T."/>
            <person name="Suzuki Y."/>
            <person name="Sato Y."/>
            <person name="Kawashima S."/>
            <person name="Katayama T."/>
            <person name="Wakaguri H."/>
            <person name="Inoue N."/>
            <person name="Homma K."/>
            <person name="Tada-Umezaki M."/>
            <person name="Yagi Y."/>
            <person name="Fujii Y."/>
            <person name="Habara T."/>
            <person name="Kanehisa M."/>
            <person name="Watanabe H."/>
            <person name="Ito K."/>
            <person name="Gojobori T."/>
            <person name="Sugawara H."/>
            <person name="Imanishi T."/>
            <person name="Weir W."/>
            <person name="Gardner M."/>
            <person name="Pain A."/>
            <person name="Shiels B."/>
            <person name="Hattori M."/>
            <person name="Nene V."/>
            <person name="Sugimoto C."/>
        </authorList>
    </citation>
    <scope>NUCLEOTIDE SEQUENCE [LARGE SCALE GENOMIC DNA]</scope>
    <source>
        <strain evidence="6 7">Shintoku</strain>
    </source>
</reference>
<accession>J4C3M7</accession>
<keyword evidence="3" id="KW-0809">Transit peptide</keyword>
<dbReference type="SUPFAM" id="SSF160909">
    <property type="entry name" value="ATP12-like"/>
    <property type="match status" value="1"/>
</dbReference>
<comment type="similarity">
    <text evidence="2">Belongs to the ATP12 family.</text>
</comment>
<protein>
    <submittedName>
        <fullName evidence="6">Uncharacterized protein</fullName>
    </submittedName>
</protein>
<organism evidence="6 7">
    <name type="scientific">Theileria orientalis strain Shintoku</name>
    <dbReference type="NCBI Taxonomy" id="869250"/>
    <lineage>
        <taxon>Eukaryota</taxon>
        <taxon>Sar</taxon>
        <taxon>Alveolata</taxon>
        <taxon>Apicomplexa</taxon>
        <taxon>Aconoidasida</taxon>
        <taxon>Piroplasmida</taxon>
        <taxon>Theileriidae</taxon>
        <taxon>Theileria</taxon>
    </lineage>
</organism>
<keyword evidence="4" id="KW-0496">Mitochondrion</keyword>
<gene>
    <name evidence="6" type="ORF">TOT_020000965</name>
</gene>
<dbReference type="STRING" id="869250.J4C3M7"/>
<keyword evidence="7" id="KW-1185">Reference proteome</keyword>
<dbReference type="PANTHER" id="PTHR21013">
    <property type="entry name" value="ATP SYNTHASE MITOCHONDRIAL F1 COMPLEX ASSEMBLY FACTOR 2/ATP12 PROTEIN, MITOCHONDRIAL PRECURSOR"/>
    <property type="match status" value="1"/>
</dbReference>
<dbReference type="GO" id="GO:0005739">
    <property type="term" value="C:mitochondrion"/>
    <property type="evidence" value="ECO:0007669"/>
    <property type="project" value="UniProtKB-SubCell"/>
</dbReference>
<evidence type="ECO:0000313" key="7">
    <source>
        <dbReference type="Proteomes" id="UP000003786"/>
    </source>
</evidence>
<dbReference type="OrthoDB" id="5673at2759"/>
<dbReference type="GO" id="GO:0033615">
    <property type="term" value="P:mitochondrial proton-transporting ATP synthase complex assembly"/>
    <property type="evidence" value="ECO:0007669"/>
    <property type="project" value="TreeGrafter"/>
</dbReference>
<dbReference type="GeneID" id="20715068"/>
<proteinExistence type="inferred from homology"/>
<dbReference type="Gene3D" id="1.10.3580.10">
    <property type="entry name" value="ATP12 ATPase"/>
    <property type="match status" value="1"/>
</dbReference>
<dbReference type="Gene3D" id="3.30.2180.10">
    <property type="entry name" value="ATP12-like"/>
    <property type="match status" value="1"/>
</dbReference>
<dbReference type="InterPro" id="IPR023335">
    <property type="entry name" value="ATP12_ortho_dom_sf"/>
</dbReference>
<dbReference type="KEGG" id="tot:TOT_020000965"/>
<dbReference type="OMA" id="KCSNFYK"/>
<evidence type="ECO:0000256" key="4">
    <source>
        <dbReference type="ARBA" id="ARBA00023128"/>
    </source>
</evidence>
<dbReference type="InterPro" id="IPR042272">
    <property type="entry name" value="ATP12_ATP_synth-F1-assembly_N"/>
</dbReference>
<dbReference type="VEuPathDB" id="PiroplasmaDB:TOT_020000965"/>
<dbReference type="InterPro" id="IPR011419">
    <property type="entry name" value="ATP12_ATP_synth-F1-assembly"/>
</dbReference>
<evidence type="ECO:0000313" key="6">
    <source>
        <dbReference type="EMBL" id="BAM40711.1"/>
    </source>
</evidence>
<evidence type="ECO:0000256" key="3">
    <source>
        <dbReference type="ARBA" id="ARBA00022946"/>
    </source>
</evidence>
<sequence>MFLSTLLPARFSLSARFFSTCPKFKTIKLTDKPPFPLLKHSATVFSNFGLHNILLDGRLLLTPFGNTLSTSSLSLATLIRDEFAAKANQLTRFTDFPYTLLLSNSLDLTNSDMFRHIRSLKESISTDTVLFFEKADLTSQTASSIPDLDHLSDAKLDSLRDFDLNLIQNVFFNPVLELFSSSFSVSQLVTSDNISKTPQQCPDTISFINSFLDSLNPFQLVSALSAHHNLKSIILTILFLKELISSHRALRVSRIEETVQSSHWGVTDTFELEEATMLSQLDRCLNFYKLNS</sequence>
<name>J4C3M7_THEOR</name>
<dbReference type="Proteomes" id="UP000003786">
    <property type="component" value="Chromosome 2"/>
</dbReference>
<dbReference type="PANTHER" id="PTHR21013:SF10">
    <property type="entry name" value="ATP SYNTHASE MITOCHONDRIAL F1 COMPLEX ASSEMBLY FACTOR 2"/>
    <property type="match status" value="1"/>
</dbReference>
<dbReference type="RefSeq" id="XP_009691012.1">
    <property type="nucleotide sequence ID" value="XM_009692717.1"/>
</dbReference>
<dbReference type="EMBL" id="AP011947">
    <property type="protein sequence ID" value="BAM40711.1"/>
    <property type="molecule type" value="Genomic_DNA"/>
</dbReference>
<evidence type="ECO:0000256" key="1">
    <source>
        <dbReference type="ARBA" id="ARBA00004173"/>
    </source>
</evidence>
<comment type="subcellular location">
    <subcellularLocation>
        <location evidence="1">Mitochondrion</location>
    </subcellularLocation>
</comment>
<evidence type="ECO:0000256" key="2">
    <source>
        <dbReference type="ARBA" id="ARBA00008231"/>
    </source>
</evidence>
<dbReference type="AlphaFoldDB" id="J4C3M7"/>